<gene>
    <name evidence="9" type="ORF">SAMN02745136_03654</name>
</gene>
<dbReference type="InterPro" id="IPR051788">
    <property type="entry name" value="MFS_Transporter"/>
</dbReference>
<evidence type="ECO:0000256" key="3">
    <source>
        <dbReference type="ARBA" id="ARBA00022448"/>
    </source>
</evidence>
<dbReference type="RefSeq" id="WP_073278279.1">
    <property type="nucleotide sequence ID" value="NZ_FRAC01000019.1"/>
</dbReference>
<feature type="transmembrane region" description="Helical" evidence="7">
    <location>
        <begin position="363"/>
        <end position="382"/>
    </location>
</feature>
<dbReference type="PANTHER" id="PTHR23514:SF3">
    <property type="entry name" value="BYPASS OF STOP CODON PROTEIN 6"/>
    <property type="match status" value="1"/>
</dbReference>
<feature type="transmembrane region" description="Helical" evidence="7">
    <location>
        <begin position="92"/>
        <end position="116"/>
    </location>
</feature>
<organism evidence="9 10">
    <name type="scientific">Anaerocolumna jejuensis DSM 15929</name>
    <dbReference type="NCBI Taxonomy" id="1121322"/>
    <lineage>
        <taxon>Bacteria</taxon>
        <taxon>Bacillati</taxon>
        <taxon>Bacillota</taxon>
        <taxon>Clostridia</taxon>
        <taxon>Lachnospirales</taxon>
        <taxon>Lachnospiraceae</taxon>
        <taxon>Anaerocolumna</taxon>
    </lineage>
</organism>
<feature type="transmembrane region" description="Helical" evidence="7">
    <location>
        <begin position="243"/>
        <end position="262"/>
    </location>
</feature>
<evidence type="ECO:0000256" key="2">
    <source>
        <dbReference type="ARBA" id="ARBA00008335"/>
    </source>
</evidence>
<feature type="domain" description="Major facilitator superfamily (MFS) profile" evidence="8">
    <location>
        <begin position="5"/>
        <end position="388"/>
    </location>
</feature>
<evidence type="ECO:0000256" key="7">
    <source>
        <dbReference type="SAM" id="Phobius"/>
    </source>
</evidence>
<dbReference type="PANTHER" id="PTHR23514">
    <property type="entry name" value="BYPASS OF STOP CODON PROTEIN 6"/>
    <property type="match status" value="1"/>
</dbReference>
<evidence type="ECO:0000256" key="5">
    <source>
        <dbReference type="ARBA" id="ARBA00022989"/>
    </source>
</evidence>
<dbReference type="Pfam" id="PF07690">
    <property type="entry name" value="MFS_1"/>
    <property type="match status" value="1"/>
</dbReference>
<keyword evidence="6 7" id="KW-0472">Membrane</keyword>
<sequence length="388" mass="42084">MATLLLIIIYIAFIGLGIPDSLFGTAWPAIYTEFGLPIASASYVTLLISGGTVISSLLSAKIISRFSTGKVTAVSTFLTAAALFGFSCSGNMIWLCLFAIPLGLGAGAIDTALNNYVALHYKAMHMNFLHCFYGIGVSLSPYLMSVSLMGKAGWRGGYRTVFYFQLTIAFIMILALPLWNKVKDAVSAEEQETHSSIGILQLLKMPSVRITGLIFIGSCAIEYTCGIWGSTFLVNTKGVATEFAARMITFYYFGMALGRFLSGILSNKLSGWKLIKIGQSITLTAILILFLPLPSFISGVGLFMVGLGNGPIYPNLIHLTPQNFGKELSQSVMGVQMAASYIGIMLMPPLFGMLAQNISVRLFPYYLLILFGIMVGATYLLVRMLKKQ</sequence>
<feature type="transmembrane region" description="Helical" evidence="7">
    <location>
        <begin position="41"/>
        <end position="60"/>
    </location>
</feature>
<keyword evidence="4 7" id="KW-0812">Transmembrane</keyword>
<evidence type="ECO:0000313" key="9">
    <source>
        <dbReference type="EMBL" id="SHK91035.1"/>
    </source>
</evidence>
<feature type="transmembrane region" description="Helical" evidence="7">
    <location>
        <begin position="128"/>
        <end position="149"/>
    </location>
</feature>
<keyword evidence="10" id="KW-1185">Reference proteome</keyword>
<dbReference type="InterPro" id="IPR036259">
    <property type="entry name" value="MFS_trans_sf"/>
</dbReference>
<accession>A0A1M6WC27</accession>
<feature type="transmembrane region" description="Helical" evidence="7">
    <location>
        <begin position="331"/>
        <end position="351"/>
    </location>
</feature>
<comment type="similarity">
    <text evidence="2">Belongs to the major facilitator superfamily.</text>
</comment>
<dbReference type="GO" id="GO:0022857">
    <property type="term" value="F:transmembrane transporter activity"/>
    <property type="evidence" value="ECO:0007669"/>
    <property type="project" value="InterPro"/>
</dbReference>
<dbReference type="EMBL" id="FRAC01000019">
    <property type="protein sequence ID" value="SHK91035.1"/>
    <property type="molecule type" value="Genomic_DNA"/>
</dbReference>
<evidence type="ECO:0000256" key="6">
    <source>
        <dbReference type="ARBA" id="ARBA00023136"/>
    </source>
</evidence>
<feature type="transmembrane region" description="Helical" evidence="7">
    <location>
        <begin position="210"/>
        <end position="231"/>
    </location>
</feature>
<comment type="subcellular location">
    <subcellularLocation>
        <location evidence="1">Cell membrane</location>
        <topology evidence="1">Multi-pass membrane protein</topology>
    </subcellularLocation>
</comment>
<evidence type="ECO:0000313" key="10">
    <source>
        <dbReference type="Proteomes" id="UP000184386"/>
    </source>
</evidence>
<reference evidence="9 10" key="1">
    <citation type="submission" date="2016-11" db="EMBL/GenBank/DDBJ databases">
        <authorList>
            <person name="Jaros S."/>
            <person name="Januszkiewicz K."/>
            <person name="Wedrychowicz H."/>
        </authorList>
    </citation>
    <scope>NUCLEOTIDE SEQUENCE [LARGE SCALE GENOMIC DNA]</scope>
    <source>
        <strain evidence="9 10">DSM 15929</strain>
    </source>
</reference>
<keyword evidence="5 7" id="KW-1133">Transmembrane helix</keyword>
<protein>
    <submittedName>
        <fullName evidence="9">Fucose permease</fullName>
    </submittedName>
</protein>
<dbReference type="InterPro" id="IPR020846">
    <property type="entry name" value="MFS_dom"/>
</dbReference>
<evidence type="ECO:0000259" key="8">
    <source>
        <dbReference type="PROSITE" id="PS50850"/>
    </source>
</evidence>
<evidence type="ECO:0000256" key="4">
    <source>
        <dbReference type="ARBA" id="ARBA00022692"/>
    </source>
</evidence>
<dbReference type="PROSITE" id="PS50850">
    <property type="entry name" value="MFS"/>
    <property type="match status" value="1"/>
</dbReference>
<dbReference type="STRING" id="1121322.SAMN02745136_03654"/>
<keyword evidence="3" id="KW-0813">Transport</keyword>
<feature type="transmembrane region" description="Helical" evidence="7">
    <location>
        <begin position="67"/>
        <end position="86"/>
    </location>
</feature>
<evidence type="ECO:0000256" key="1">
    <source>
        <dbReference type="ARBA" id="ARBA00004651"/>
    </source>
</evidence>
<dbReference type="Proteomes" id="UP000184386">
    <property type="component" value="Unassembled WGS sequence"/>
</dbReference>
<dbReference type="InterPro" id="IPR011701">
    <property type="entry name" value="MFS"/>
</dbReference>
<name>A0A1M6WC27_9FIRM</name>
<dbReference type="GO" id="GO:0005886">
    <property type="term" value="C:plasma membrane"/>
    <property type="evidence" value="ECO:0007669"/>
    <property type="project" value="UniProtKB-SubCell"/>
</dbReference>
<dbReference type="SUPFAM" id="SSF103473">
    <property type="entry name" value="MFS general substrate transporter"/>
    <property type="match status" value="1"/>
</dbReference>
<proteinExistence type="inferred from homology"/>
<feature type="transmembrane region" description="Helical" evidence="7">
    <location>
        <begin position="161"/>
        <end position="179"/>
    </location>
</feature>
<dbReference type="AlphaFoldDB" id="A0A1M6WC27"/>
<dbReference type="Gene3D" id="1.20.1250.20">
    <property type="entry name" value="MFS general substrate transporter like domains"/>
    <property type="match status" value="1"/>
</dbReference>